<sequence>MNQRYQINKTANGWEFANEAVLEDFVWDNLEKMLGWKPLKRQHHVNGNYSDILAIVNKDQLVIIELKNSEDRYVIQQLTRYYDALLKQKPYHDKVNYKLPIRLVVISPNFHADNWVDCKYHRLDFNLFEFSILWESQPRFKIQQLKTNNKCAPKLP</sequence>
<organism evidence="2 3">
    <name type="scientific">Coleofasciculus chthonoplastes PCC 7420</name>
    <dbReference type="NCBI Taxonomy" id="118168"/>
    <lineage>
        <taxon>Bacteria</taxon>
        <taxon>Bacillati</taxon>
        <taxon>Cyanobacteriota</taxon>
        <taxon>Cyanophyceae</taxon>
        <taxon>Coleofasciculales</taxon>
        <taxon>Coleofasciculaceae</taxon>
        <taxon>Coleofasciculus</taxon>
    </lineage>
</organism>
<dbReference type="InterPro" id="IPR011856">
    <property type="entry name" value="tRNA_endonuc-like_dom_sf"/>
</dbReference>
<dbReference type="RefSeq" id="WP_006105949.1">
    <property type="nucleotide sequence ID" value="NZ_DS989875.1"/>
</dbReference>
<dbReference type="STRING" id="118168.MC7420_2784"/>
<dbReference type="HOGENOM" id="CLU_1683570_0_0_3"/>
<dbReference type="AlphaFoldDB" id="B4W3J2"/>
<dbReference type="eggNOG" id="COG1637">
    <property type="taxonomic scope" value="Bacteria"/>
</dbReference>
<dbReference type="Proteomes" id="UP000003835">
    <property type="component" value="Unassembled WGS sequence"/>
</dbReference>
<dbReference type="InterPro" id="IPR048301">
    <property type="entry name" value="NucS_C"/>
</dbReference>
<proteinExistence type="predicted"/>
<feature type="domain" description="Endonuclease NucS C-terminal" evidence="1">
    <location>
        <begin position="26"/>
        <end position="95"/>
    </location>
</feature>
<protein>
    <recommendedName>
        <fullName evidence="1">Endonuclease NucS C-terminal domain-containing protein</fullName>
    </recommendedName>
</protein>
<evidence type="ECO:0000259" key="1">
    <source>
        <dbReference type="Pfam" id="PF01939"/>
    </source>
</evidence>
<dbReference type="GO" id="GO:0004519">
    <property type="term" value="F:endonuclease activity"/>
    <property type="evidence" value="ECO:0007669"/>
    <property type="project" value="InterPro"/>
</dbReference>
<evidence type="ECO:0000313" key="3">
    <source>
        <dbReference type="Proteomes" id="UP000003835"/>
    </source>
</evidence>
<reference evidence="2 3" key="1">
    <citation type="submission" date="2008-07" db="EMBL/GenBank/DDBJ databases">
        <authorList>
            <person name="Tandeau de Marsac N."/>
            <person name="Ferriera S."/>
            <person name="Johnson J."/>
            <person name="Kravitz S."/>
            <person name="Beeson K."/>
            <person name="Sutton G."/>
            <person name="Rogers Y.-H."/>
            <person name="Friedman R."/>
            <person name="Frazier M."/>
            <person name="Venter J.C."/>
        </authorList>
    </citation>
    <scope>NUCLEOTIDE SEQUENCE [LARGE SCALE GENOMIC DNA]</scope>
    <source>
        <strain evidence="2 3">PCC 7420</strain>
    </source>
</reference>
<dbReference type="OrthoDB" id="442038at2"/>
<dbReference type="EMBL" id="DS989875">
    <property type="protein sequence ID" value="EDX71223.1"/>
    <property type="molecule type" value="Genomic_DNA"/>
</dbReference>
<gene>
    <name evidence="2" type="ORF">MC7420_2784</name>
</gene>
<name>B4W3J2_9CYAN</name>
<keyword evidence="3" id="KW-1185">Reference proteome</keyword>
<dbReference type="GO" id="GO:0003676">
    <property type="term" value="F:nucleic acid binding"/>
    <property type="evidence" value="ECO:0007669"/>
    <property type="project" value="InterPro"/>
</dbReference>
<accession>B4W3J2</accession>
<dbReference type="Pfam" id="PF01939">
    <property type="entry name" value="NucS_C"/>
    <property type="match status" value="1"/>
</dbReference>
<evidence type="ECO:0000313" key="2">
    <source>
        <dbReference type="EMBL" id="EDX71223.1"/>
    </source>
</evidence>
<dbReference type="Gene3D" id="3.40.1350.10">
    <property type="match status" value="1"/>
</dbReference>